<reference evidence="3" key="1">
    <citation type="submission" date="2018-05" db="EMBL/GenBank/DDBJ databases">
        <authorList>
            <person name="Lanie J.A."/>
            <person name="Ng W.-L."/>
            <person name="Kazmierczak K.M."/>
            <person name="Andrzejewski T.M."/>
            <person name="Davidsen T.M."/>
            <person name="Wayne K.J."/>
            <person name="Tettelin H."/>
            <person name="Glass J.I."/>
            <person name="Rusch D."/>
            <person name="Podicherti R."/>
            <person name="Tsui H.-C.T."/>
            <person name="Winkler M.E."/>
        </authorList>
    </citation>
    <scope>NUCLEOTIDE SEQUENCE</scope>
</reference>
<dbReference type="AlphaFoldDB" id="A0A383DNL0"/>
<dbReference type="PANTHER" id="PTHR21240:SF28">
    <property type="entry name" value="ISO-OROTATE DECARBOXYLASE (EUROFUNG)"/>
    <property type="match status" value="1"/>
</dbReference>
<gene>
    <name evidence="3" type="ORF">METZ01_LOCUS498758</name>
</gene>
<dbReference type="PANTHER" id="PTHR21240">
    <property type="entry name" value="2-AMINO-3-CARBOXYLMUCONATE-6-SEMIALDEHYDE DECARBOXYLASE"/>
    <property type="match status" value="1"/>
</dbReference>
<accession>A0A383DNL0</accession>
<evidence type="ECO:0000313" key="3">
    <source>
        <dbReference type="EMBL" id="SVE45904.1"/>
    </source>
</evidence>
<dbReference type="InterPro" id="IPR006680">
    <property type="entry name" value="Amidohydro-rel"/>
</dbReference>
<feature type="domain" description="Amidohydrolase-related" evidence="2">
    <location>
        <begin position="4"/>
        <end position="169"/>
    </location>
</feature>
<organism evidence="3">
    <name type="scientific">marine metagenome</name>
    <dbReference type="NCBI Taxonomy" id="408172"/>
    <lineage>
        <taxon>unclassified sequences</taxon>
        <taxon>metagenomes</taxon>
        <taxon>ecological metagenomes</taxon>
    </lineage>
</organism>
<keyword evidence="1" id="KW-0456">Lyase</keyword>
<dbReference type="SUPFAM" id="SSF51556">
    <property type="entry name" value="Metallo-dependent hydrolases"/>
    <property type="match status" value="1"/>
</dbReference>
<protein>
    <recommendedName>
        <fullName evidence="2">Amidohydrolase-related domain-containing protein</fullName>
    </recommendedName>
</protein>
<dbReference type="EMBL" id="UINC01218746">
    <property type="protein sequence ID" value="SVE45904.1"/>
    <property type="molecule type" value="Genomic_DNA"/>
</dbReference>
<dbReference type="Pfam" id="PF04909">
    <property type="entry name" value="Amidohydro_2"/>
    <property type="match status" value="1"/>
</dbReference>
<dbReference type="GO" id="GO:0005737">
    <property type="term" value="C:cytoplasm"/>
    <property type="evidence" value="ECO:0007669"/>
    <property type="project" value="TreeGrafter"/>
</dbReference>
<sequence length="169" mass="19083">MRSIDVHAHVTPQCYWRATQSGGEWHGMRREQDARGREVMISGNSRGQLPPRSSWTPEQRLDDMDSLGVDVQVLSPYAGFYNYDLPVATAKAISVDCNDEIYQMSTTWPDRFASLGTLPMQDPATAVAELERIMVQLQFKGAMIDDKINGKMLDEPEFLPFWKAAEQLG</sequence>
<dbReference type="GO" id="GO:0019748">
    <property type="term" value="P:secondary metabolic process"/>
    <property type="evidence" value="ECO:0007669"/>
    <property type="project" value="TreeGrafter"/>
</dbReference>
<feature type="non-terminal residue" evidence="3">
    <location>
        <position position="169"/>
    </location>
</feature>
<dbReference type="Gene3D" id="3.20.20.140">
    <property type="entry name" value="Metal-dependent hydrolases"/>
    <property type="match status" value="1"/>
</dbReference>
<dbReference type="InterPro" id="IPR032465">
    <property type="entry name" value="ACMSD"/>
</dbReference>
<name>A0A383DNL0_9ZZZZ</name>
<proteinExistence type="predicted"/>
<evidence type="ECO:0000256" key="1">
    <source>
        <dbReference type="ARBA" id="ARBA00023239"/>
    </source>
</evidence>
<dbReference type="InterPro" id="IPR032466">
    <property type="entry name" value="Metal_Hydrolase"/>
</dbReference>
<dbReference type="GO" id="GO:0016787">
    <property type="term" value="F:hydrolase activity"/>
    <property type="evidence" value="ECO:0007669"/>
    <property type="project" value="InterPro"/>
</dbReference>
<evidence type="ECO:0000259" key="2">
    <source>
        <dbReference type="Pfam" id="PF04909"/>
    </source>
</evidence>
<dbReference type="GO" id="GO:0016831">
    <property type="term" value="F:carboxy-lyase activity"/>
    <property type="evidence" value="ECO:0007669"/>
    <property type="project" value="InterPro"/>
</dbReference>